<dbReference type="Proteomes" id="UP001499938">
    <property type="component" value="Unassembled WGS sequence"/>
</dbReference>
<dbReference type="RefSeq" id="WP_344087739.1">
    <property type="nucleotide sequence ID" value="NZ_BAAAPO010000050.1"/>
</dbReference>
<gene>
    <name evidence="2" type="ORF">GCM10009811_31730</name>
</gene>
<protein>
    <recommendedName>
        <fullName evidence="1">Hemerythrin-like domain-containing protein</fullName>
    </recommendedName>
</protein>
<dbReference type="Gene3D" id="1.20.120.520">
    <property type="entry name" value="nmb1532 protein domain like"/>
    <property type="match status" value="1"/>
</dbReference>
<keyword evidence="3" id="KW-1185">Reference proteome</keyword>
<dbReference type="Pfam" id="PF01814">
    <property type="entry name" value="Hemerythrin"/>
    <property type="match status" value="1"/>
</dbReference>
<dbReference type="InterPro" id="IPR012312">
    <property type="entry name" value="Hemerythrin-like"/>
</dbReference>
<dbReference type="EMBL" id="BAAAPO010000050">
    <property type="protein sequence ID" value="GAA1805821.1"/>
    <property type="molecule type" value="Genomic_DNA"/>
</dbReference>
<proteinExistence type="predicted"/>
<accession>A0ABN2M0X0</accession>
<name>A0ABN2M0X0_9MICO</name>
<sequence length="145" mass="15980">MCSYCGCSANSIIGRFMDEHVEIINALTDLRAACHEREAERAEAAVAVMAGLLHPHTQAEEVGLFAVLAEDDVFTEHIGSLCSEHALLDDLLDRLADGWFEGFEEFELLLHRHIDREDNGLFPAANIAISGEDWERVVALTEAAS</sequence>
<feature type="domain" description="Hemerythrin-like" evidence="1">
    <location>
        <begin position="12"/>
        <end position="125"/>
    </location>
</feature>
<organism evidence="2 3">
    <name type="scientific">Nostocoides veronense</name>
    <dbReference type="NCBI Taxonomy" id="330836"/>
    <lineage>
        <taxon>Bacteria</taxon>
        <taxon>Bacillati</taxon>
        <taxon>Actinomycetota</taxon>
        <taxon>Actinomycetes</taxon>
        <taxon>Micrococcales</taxon>
        <taxon>Intrasporangiaceae</taxon>
        <taxon>Nostocoides</taxon>
    </lineage>
</organism>
<comment type="caution">
    <text evidence="2">The sequence shown here is derived from an EMBL/GenBank/DDBJ whole genome shotgun (WGS) entry which is preliminary data.</text>
</comment>
<reference evidence="2 3" key="1">
    <citation type="journal article" date="2019" name="Int. J. Syst. Evol. Microbiol.">
        <title>The Global Catalogue of Microorganisms (GCM) 10K type strain sequencing project: providing services to taxonomists for standard genome sequencing and annotation.</title>
        <authorList>
            <consortium name="The Broad Institute Genomics Platform"/>
            <consortium name="The Broad Institute Genome Sequencing Center for Infectious Disease"/>
            <person name="Wu L."/>
            <person name="Ma J."/>
        </authorList>
    </citation>
    <scope>NUCLEOTIDE SEQUENCE [LARGE SCALE GENOMIC DNA]</scope>
    <source>
        <strain evidence="2 3">JCM 15592</strain>
    </source>
</reference>
<evidence type="ECO:0000313" key="3">
    <source>
        <dbReference type="Proteomes" id="UP001499938"/>
    </source>
</evidence>
<evidence type="ECO:0000259" key="1">
    <source>
        <dbReference type="Pfam" id="PF01814"/>
    </source>
</evidence>
<evidence type="ECO:0000313" key="2">
    <source>
        <dbReference type="EMBL" id="GAA1805821.1"/>
    </source>
</evidence>